<dbReference type="RefSeq" id="WP_002662429.1">
    <property type="nucleotide sequence ID" value="NZ_JH932293.1"/>
</dbReference>
<reference evidence="1 2" key="1">
    <citation type="submission" date="2012-07" db="EMBL/GenBank/DDBJ databases">
        <title>The Genome Sequence of Bergeyella zoohelcum ATCC 43767.</title>
        <authorList>
            <consortium name="The Broad Institute Genome Sequencing Platform"/>
            <person name="Earl A."/>
            <person name="Ward D."/>
            <person name="Feldgarden M."/>
            <person name="Gevers D."/>
            <person name="Huys G."/>
            <person name="Walker B."/>
            <person name="Young S.K."/>
            <person name="Zeng Q."/>
            <person name="Gargeya S."/>
            <person name="Fitzgerald M."/>
            <person name="Haas B."/>
            <person name="Abouelleil A."/>
            <person name="Alvarado L."/>
            <person name="Arachchi H.M."/>
            <person name="Berlin A.M."/>
            <person name="Chapman S.B."/>
            <person name="Goldberg J."/>
            <person name="Griggs A."/>
            <person name="Gujja S."/>
            <person name="Hansen M."/>
            <person name="Howarth C."/>
            <person name="Imamovic A."/>
            <person name="Larimer J."/>
            <person name="McCowen C."/>
            <person name="Montmayeur A."/>
            <person name="Murphy C."/>
            <person name="Neiman D."/>
            <person name="Pearson M."/>
            <person name="Priest M."/>
            <person name="Roberts A."/>
            <person name="Saif S."/>
            <person name="Shea T."/>
            <person name="Sisk P."/>
            <person name="Sykes S."/>
            <person name="Wortman J."/>
            <person name="Nusbaum C."/>
            <person name="Birren B."/>
        </authorList>
    </citation>
    <scope>NUCLEOTIDE SEQUENCE [LARGE SCALE GENOMIC DNA]</scope>
    <source>
        <strain evidence="1 2">ATCC 43767</strain>
    </source>
</reference>
<accession>K1M149</accession>
<dbReference type="STRING" id="883096.HMPREF9699_00685"/>
<evidence type="ECO:0000313" key="2">
    <source>
        <dbReference type="Proteomes" id="UP000006085"/>
    </source>
</evidence>
<dbReference type="EMBL" id="AGYA01000017">
    <property type="protein sequence ID" value="EKB58027.1"/>
    <property type="molecule type" value="Genomic_DNA"/>
</dbReference>
<proteinExistence type="predicted"/>
<comment type="caution">
    <text evidence="1">The sequence shown here is derived from an EMBL/GenBank/DDBJ whole genome shotgun (WGS) entry which is preliminary data.</text>
</comment>
<dbReference type="eggNOG" id="COG1075">
    <property type="taxonomic scope" value="Bacteria"/>
</dbReference>
<dbReference type="Proteomes" id="UP000006085">
    <property type="component" value="Unassembled WGS sequence"/>
</dbReference>
<dbReference type="OrthoDB" id="4535652at2"/>
<keyword evidence="2" id="KW-1185">Reference proteome</keyword>
<evidence type="ECO:0000313" key="1">
    <source>
        <dbReference type="EMBL" id="EKB58027.1"/>
    </source>
</evidence>
<sequence length="131" mass="15275">MRTFLIKTAVVVLCISGGLLQSQERTYTQKMDSLMQYVDKSQMTTPILYDRVFSFTNLDKKTPNNVDYNYFIQAWSELHRASNNPNFISADELKVLAKESQKNNRIQLGVIHLKYNYIDYGTPQSPKYEFC</sequence>
<organism evidence="1 2">
    <name type="scientific">Bergeyella zoohelcum ATCC 43767</name>
    <dbReference type="NCBI Taxonomy" id="883096"/>
    <lineage>
        <taxon>Bacteria</taxon>
        <taxon>Pseudomonadati</taxon>
        <taxon>Bacteroidota</taxon>
        <taxon>Flavobacteriia</taxon>
        <taxon>Flavobacteriales</taxon>
        <taxon>Weeksellaceae</taxon>
        <taxon>Bergeyella</taxon>
    </lineage>
</organism>
<gene>
    <name evidence="1" type="ORF">HMPREF9699_00685</name>
</gene>
<protein>
    <submittedName>
        <fullName evidence="1">Uncharacterized protein</fullName>
    </submittedName>
</protein>
<dbReference type="AlphaFoldDB" id="K1M149"/>
<dbReference type="HOGENOM" id="CLU_1923483_0_0_10"/>
<name>K1M149_9FLAO</name>